<sequence length="289" mass="31380">MEESWEREHSRKRKAGLGFQQGGTDQAEEAARHYNKLHDRHRSLTGGSDILTLRNLHNWIKSVLIARHMRSGASVLDLACGKGGDMLKFKVGGCARYVGVDIAIESVRDAVGRYNGAHGRQPMPFEAFFYAADFADAALAAALPTGLLFHLVSCQFALHYSFSSEERAAALLANVSSRLLPGAPSASAPRLILDASPTRAPPPRGIFLGTTADANVLVRRLRASEGLSFGNPHYRAVFPPEAASKAFPPSQPFGHSYRFTLQEAVDDCREFLVPMGTLRALAASHGRGR</sequence>
<evidence type="ECO:0000313" key="15">
    <source>
        <dbReference type="Proteomes" id="UP000013827"/>
    </source>
</evidence>
<dbReference type="GO" id="GO:0003723">
    <property type="term" value="F:RNA binding"/>
    <property type="evidence" value="ECO:0007669"/>
    <property type="project" value="UniProtKB-KW"/>
</dbReference>
<keyword evidence="3" id="KW-0489">Methyltransferase</keyword>
<keyword evidence="9" id="KW-0539">Nucleus</keyword>
<feature type="binding site" evidence="11">
    <location>
        <position position="101"/>
    </location>
    <ligand>
        <name>S-adenosyl-L-methionine</name>
        <dbReference type="ChEBI" id="CHEBI:59789"/>
    </ligand>
</feature>
<comment type="subcellular location">
    <subcellularLocation>
        <location evidence="1">Nucleus</location>
    </subcellularLocation>
</comment>
<dbReference type="PIRSF" id="PIRSF028762">
    <property type="entry name" value="ABD1"/>
    <property type="match status" value="1"/>
</dbReference>
<evidence type="ECO:0000256" key="6">
    <source>
        <dbReference type="ARBA" id="ARBA00022691"/>
    </source>
</evidence>
<reference evidence="14" key="2">
    <citation type="submission" date="2024-10" db="UniProtKB">
        <authorList>
            <consortium name="EnsemblProtists"/>
        </authorList>
    </citation>
    <scope>IDENTIFICATION</scope>
</reference>
<name>A0A0D3KXM8_EMIH1</name>
<dbReference type="EC" id="2.1.1.56" evidence="2"/>
<dbReference type="Gene3D" id="3.40.50.150">
    <property type="entry name" value="Vaccinia Virus protein VP39"/>
    <property type="match status" value="2"/>
</dbReference>
<dbReference type="OMA" id="RASATWQ"/>
<dbReference type="PANTHER" id="PTHR12189">
    <property type="entry name" value="MRNA GUANINE-7- METHYLTRANSFERASE"/>
    <property type="match status" value="1"/>
</dbReference>
<dbReference type="PaxDb" id="2903-EOD40513"/>
<dbReference type="STRING" id="2903.R1DYP4"/>
<keyword evidence="8" id="KW-0506">mRNA capping</keyword>
<dbReference type="KEGG" id="ehx:EMIHUDRAFT_69653"/>
<dbReference type="GeneID" id="17285783"/>
<dbReference type="GO" id="GO:0005634">
    <property type="term" value="C:nucleus"/>
    <property type="evidence" value="ECO:0007669"/>
    <property type="project" value="UniProtKB-SubCell"/>
</dbReference>
<evidence type="ECO:0000256" key="2">
    <source>
        <dbReference type="ARBA" id="ARBA00011926"/>
    </source>
</evidence>
<keyword evidence="7" id="KW-0694">RNA-binding</keyword>
<dbReference type="HOGENOM" id="CLU_020346_1_0_1"/>
<comment type="catalytic activity">
    <reaction evidence="10">
        <text>a 5'-end (5'-triphosphoguanosine)-ribonucleoside in mRNA + S-adenosyl-L-methionine = a 5'-end (N(7)-methyl 5'-triphosphoguanosine)-ribonucleoside in mRNA + S-adenosyl-L-homocysteine</text>
        <dbReference type="Rhea" id="RHEA:67008"/>
        <dbReference type="Rhea" id="RHEA-COMP:17166"/>
        <dbReference type="Rhea" id="RHEA-COMP:17167"/>
        <dbReference type="ChEBI" id="CHEBI:57856"/>
        <dbReference type="ChEBI" id="CHEBI:59789"/>
        <dbReference type="ChEBI" id="CHEBI:156461"/>
        <dbReference type="ChEBI" id="CHEBI:167617"/>
        <dbReference type="EC" id="2.1.1.56"/>
    </reaction>
</comment>
<feature type="domain" description="MRNA cap 0 methyltransferase" evidence="13">
    <location>
        <begin position="48"/>
        <end position="289"/>
    </location>
</feature>
<dbReference type="InterPro" id="IPR004971">
    <property type="entry name" value="mRNA_G-N7_MeTrfase_dom"/>
</dbReference>
<dbReference type="RefSeq" id="XP_005792942.1">
    <property type="nucleotide sequence ID" value="XM_005792885.1"/>
</dbReference>
<dbReference type="Proteomes" id="UP000013827">
    <property type="component" value="Unassembled WGS sequence"/>
</dbReference>
<dbReference type="Pfam" id="PF03291">
    <property type="entry name" value="mRNA_G-N7_MeTrfase"/>
    <property type="match status" value="2"/>
</dbReference>
<evidence type="ECO:0000256" key="4">
    <source>
        <dbReference type="ARBA" id="ARBA00022664"/>
    </source>
</evidence>
<evidence type="ECO:0000256" key="10">
    <source>
        <dbReference type="ARBA" id="ARBA00044712"/>
    </source>
</evidence>
<reference evidence="15" key="1">
    <citation type="journal article" date="2013" name="Nature">
        <title>Pan genome of the phytoplankton Emiliania underpins its global distribution.</title>
        <authorList>
            <person name="Read B.A."/>
            <person name="Kegel J."/>
            <person name="Klute M.J."/>
            <person name="Kuo A."/>
            <person name="Lefebvre S.C."/>
            <person name="Maumus F."/>
            <person name="Mayer C."/>
            <person name="Miller J."/>
            <person name="Monier A."/>
            <person name="Salamov A."/>
            <person name="Young J."/>
            <person name="Aguilar M."/>
            <person name="Claverie J.M."/>
            <person name="Frickenhaus S."/>
            <person name="Gonzalez K."/>
            <person name="Herman E.K."/>
            <person name="Lin Y.C."/>
            <person name="Napier J."/>
            <person name="Ogata H."/>
            <person name="Sarno A.F."/>
            <person name="Shmutz J."/>
            <person name="Schroeder D."/>
            <person name="de Vargas C."/>
            <person name="Verret F."/>
            <person name="von Dassow P."/>
            <person name="Valentin K."/>
            <person name="Van de Peer Y."/>
            <person name="Wheeler G."/>
            <person name="Dacks J.B."/>
            <person name="Delwiche C.F."/>
            <person name="Dyhrman S.T."/>
            <person name="Glockner G."/>
            <person name="John U."/>
            <person name="Richards T."/>
            <person name="Worden A.Z."/>
            <person name="Zhang X."/>
            <person name="Grigoriev I.V."/>
            <person name="Allen A.E."/>
            <person name="Bidle K."/>
            <person name="Borodovsky M."/>
            <person name="Bowler C."/>
            <person name="Brownlee C."/>
            <person name="Cock J.M."/>
            <person name="Elias M."/>
            <person name="Gladyshev V.N."/>
            <person name="Groth M."/>
            <person name="Guda C."/>
            <person name="Hadaegh A."/>
            <person name="Iglesias-Rodriguez M.D."/>
            <person name="Jenkins J."/>
            <person name="Jones B.M."/>
            <person name="Lawson T."/>
            <person name="Leese F."/>
            <person name="Lindquist E."/>
            <person name="Lobanov A."/>
            <person name="Lomsadze A."/>
            <person name="Malik S.B."/>
            <person name="Marsh M.E."/>
            <person name="Mackinder L."/>
            <person name="Mock T."/>
            <person name="Mueller-Roeber B."/>
            <person name="Pagarete A."/>
            <person name="Parker M."/>
            <person name="Probert I."/>
            <person name="Quesneville H."/>
            <person name="Raines C."/>
            <person name="Rensing S.A."/>
            <person name="Riano-Pachon D.M."/>
            <person name="Richier S."/>
            <person name="Rokitta S."/>
            <person name="Shiraiwa Y."/>
            <person name="Soanes D.M."/>
            <person name="van der Giezen M."/>
            <person name="Wahlund T.M."/>
            <person name="Williams B."/>
            <person name="Wilson W."/>
            <person name="Wolfe G."/>
            <person name="Wurch L.L."/>
        </authorList>
    </citation>
    <scope>NUCLEOTIDE SEQUENCE</scope>
</reference>
<feature type="region of interest" description="Disordered" evidence="12">
    <location>
        <begin position="1"/>
        <end position="25"/>
    </location>
</feature>
<keyword evidence="6" id="KW-0949">S-adenosyl-L-methionine</keyword>
<accession>A0A0D3KXM8</accession>
<evidence type="ECO:0000256" key="7">
    <source>
        <dbReference type="ARBA" id="ARBA00022884"/>
    </source>
</evidence>
<feature type="binding site" evidence="11">
    <location>
        <position position="79"/>
    </location>
    <ligand>
        <name>S-adenosyl-L-methionine</name>
        <dbReference type="ChEBI" id="CHEBI:59789"/>
    </ligand>
</feature>
<feature type="binding site" evidence="11">
    <location>
        <position position="160"/>
    </location>
    <ligand>
        <name>S-adenosyl-L-methionine</name>
        <dbReference type="ChEBI" id="CHEBI:59789"/>
    </ligand>
</feature>
<dbReference type="SUPFAM" id="SSF53335">
    <property type="entry name" value="S-adenosyl-L-methionine-dependent methyltransferases"/>
    <property type="match status" value="1"/>
</dbReference>
<organism evidence="14 15">
    <name type="scientific">Emiliania huxleyi (strain CCMP1516)</name>
    <dbReference type="NCBI Taxonomy" id="280463"/>
    <lineage>
        <taxon>Eukaryota</taxon>
        <taxon>Haptista</taxon>
        <taxon>Haptophyta</taxon>
        <taxon>Prymnesiophyceae</taxon>
        <taxon>Isochrysidales</taxon>
        <taxon>Noelaerhabdaceae</taxon>
        <taxon>Emiliania</taxon>
    </lineage>
</organism>
<evidence type="ECO:0000256" key="3">
    <source>
        <dbReference type="ARBA" id="ARBA00022603"/>
    </source>
</evidence>
<evidence type="ECO:0000256" key="8">
    <source>
        <dbReference type="ARBA" id="ARBA00023042"/>
    </source>
</evidence>
<evidence type="ECO:0000256" key="12">
    <source>
        <dbReference type="SAM" id="MobiDB-lite"/>
    </source>
</evidence>
<dbReference type="InterPro" id="IPR016899">
    <property type="entry name" value="mRNA_G-N7_MeTrfase_euk"/>
</dbReference>
<evidence type="ECO:0000256" key="11">
    <source>
        <dbReference type="PIRSR" id="PIRSR028762-1"/>
    </source>
</evidence>
<evidence type="ECO:0000256" key="9">
    <source>
        <dbReference type="ARBA" id="ARBA00023242"/>
    </source>
</evidence>
<proteinExistence type="predicted"/>
<dbReference type="AlphaFoldDB" id="A0A0D3KXM8"/>
<evidence type="ECO:0000259" key="13">
    <source>
        <dbReference type="PROSITE" id="PS51562"/>
    </source>
</evidence>
<feature type="binding site" evidence="11">
    <location>
        <position position="155"/>
    </location>
    <ligand>
        <name>S-adenosyl-L-methionine</name>
        <dbReference type="ChEBI" id="CHEBI:59789"/>
    </ligand>
</feature>
<evidence type="ECO:0000256" key="1">
    <source>
        <dbReference type="ARBA" id="ARBA00004123"/>
    </source>
</evidence>
<evidence type="ECO:0000256" key="5">
    <source>
        <dbReference type="ARBA" id="ARBA00022679"/>
    </source>
</evidence>
<evidence type="ECO:0000313" key="14">
    <source>
        <dbReference type="EnsemblProtists" id="EOD40513"/>
    </source>
</evidence>
<feature type="binding site" evidence="11">
    <location>
        <position position="133"/>
    </location>
    <ligand>
        <name>S-adenosyl-L-methionine</name>
        <dbReference type="ChEBI" id="CHEBI:59789"/>
    </ligand>
</feature>
<protein>
    <recommendedName>
        <fullName evidence="2">mRNA (guanine-N(7))-methyltransferase</fullName>
        <ecNumber evidence="2">2.1.1.56</ecNumber>
    </recommendedName>
</protein>
<dbReference type="CDD" id="cd02440">
    <property type="entry name" value="AdoMet_MTases"/>
    <property type="match status" value="1"/>
</dbReference>
<keyword evidence="15" id="KW-1185">Reference proteome</keyword>
<dbReference type="GO" id="GO:0004482">
    <property type="term" value="F:mRNA 5'-cap (guanine-N7-)-methyltransferase activity"/>
    <property type="evidence" value="ECO:0007669"/>
    <property type="project" value="UniProtKB-EC"/>
</dbReference>
<dbReference type="PROSITE" id="PS51562">
    <property type="entry name" value="RNA_CAP0_MT"/>
    <property type="match status" value="1"/>
</dbReference>
<keyword evidence="5" id="KW-0808">Transferase</keyword>
<dbReference type="InterPro" id="IPR039753">
    <property type="entry name" value="RG7MT1"/>
</dbReference>
<feature type="binding site" evidence="11">
    <location>
        <position position="61"/>
    </location>
    <ligand>
        <name>S-adenosyl-L-methionine</name>
        <dbReference type="ChEBI" id="CHEBI:59789"/>
    </ligand>
</feature>
<keyword evidence="4" id="KW-0507">mRNA processing</keyword>
<dbReference type="EnsemblProtists" id="EOD40513">
    <property type="protein sequence ID" value="EOD40513"/>
    <property type="gene ID" value="EMIHUDRAFT_69653"/>
</dbReference>
<dbReference type="PANTHER" id="PTHR12189:SF2">
    <property type="entry name" value="MRNA CAP GUANINE-N7 METHYLTRANSFERASE"/>
    <property type="match status" value="1"/>
</dbReference>
<dbReference type="eggNOG" id="KOG1975">
    <property type="taxonomic scope" value="Eukaryota"/>
</dbReference>
<dbReference type="InterPro" id="IPR029063">
    <property type="entry name" value="SAM-dependent_MTases_sf"/>
</dbReference>